<organism evidence="1 2">
    <name type="scientific">Rhizoctonia solani</name>
    <dbReference type="NCBI Taxonomy" id="456999"/>
    <lineage>
        <taxon>Eukaryota</taxon>
        <taxon>Fungi</taxon>
        <taxon>Dikarya</taxon>
        <taxon>Basidiomycota</taxon>
        <taxon>Agaricomycotina</taxon>
        <taxon>Agaricomycetes</taxon>
        <taxon>Cantharellales</taxon>
        <taxon>Ceratobasidiaceae</taxon>
        <taxon>Rhizoctonia</taxon>
    </lineage>
</organism>
<name>A0A8H2XXQ1_9AGAM</name>
<dbReference type="Proteomes" id="UP000663888">
    <property type="component" value="Unassembled WGS sequence"/>
</dbReference>
<evidence type="ECO:0000313" key="1">
    <source>
        <dbReference type="EMBL" id="CAE6437291.1"/>
    </source>
</evidence>
<comment type="caution">
    <text evidence="1">The sequence shown here is derived from an EMBL/GenBank/DDBJ whole genome shotgun (WGS) entry which is preliminary data.</text>
</comment>
<proteinExistence type="predicted"/>
<accession>A0A8H2XXQ1</accession>
<dbReference type="EMBL" id="CAJMWX010000872">
    <property type="protein sequence ID" value="CAE6437291.1"/>
    <property type="molecule type" value="Genomic_DNA"/>
</dbReference>
<reference evidence="1" key="1">
    <citation type="submission" date="2021-01" db="EMBL/GenBank/DDBJ databases">
        <authorList>
            <person name="Kaushik A."/>
        </authorList>
    </citation>
    <scope>NUCLEOTIDE SEQUENCE</scope>
    <source>
        <strain evidence="1">AG4-R118</strain>
    </source>
</reference>
<gene>
    <name evidence="1" type="ORF">RDB_LOCUS44201</name>
</gene>
<protein>
    <submittedName>
        <fullName evidence="1">Uncharacterized protein</fullName>
    </submittedName>
</protein>
<dbReference type="AlphaFoldDB" id="A0A8H2XXQ1"/>
<sequence length="566" mass="65676">MQVSRYLREIVASDPHIQYILELDKSGYTVPRFIRQDLDYGELIQAIRDHRRRWQHVELSNLKSIEVPDALHALCHGKSFSDGVYGLCFESITHIDDINSSIRFYQLPSFNKGTDYKHWVHHNLGFRVSAFTFQPELDLMILLEHYPFDEPGTGPYANRRYRIHLRTMSTNEPHPLAMSPSLLLDMMKYPYLGLDDPNPIGLYGRIIFLRFTPDIYNPKFGPVIILFDWITGEEVGRIKLESYAGCSITFLSEEYLIIPQGYKHDIASSTSHNQTGKLLIFYLPPYAEESGDRQARHIATLVFPKLCEHQSELRLRLCGGVPPIPDTAFWSQQIKPVPKIYELNRWNHMCLYYEAFNKGKAPRTNAQQRWTLEKDFGPCGLLYMSSRALLKLLSQYVNIRQPKGPVSTPWEIWGRYAACLPVMDLPGACMWGRKSAFVYYDAGAHTSYESRAQLVILDYIPSERSIQRSTEDEKLIDMFNSTTLGHRPRKDSPERTTSQRQVVGRFIEPEVDALDMRYRRTIIDVENKRHQNLCAHGLEVDDEHFVTALEAPRDFTGRQFFYVYTL</sequence>
<evidence type="ECO:0000313" key="2">
    <source>
        <dbReference type="Proteomes" id="UP000663888"/>
    </source>
</evidence>